<dbReference type="Proteomes" id="UP000568022">
    <property type="component" value="Unassembled WGS sequence"/>
</dbReference>
<dbReference type="GO" id="GO:0004674">
    <property type="term" value="F:protein serine/threonine kinase activity"/>
    <property type="evidence" value="ECO:0007669"/>
    <property type="project" value="UniProtKB-KW"/>
</dbReference>
<dbReference type="EMBL" id="JACHJE010000013">
    <property type="protein sequence ID" value="MBB5128376.1"/>
    <property type="molecule type" value="Genomic_DNA"/>
</dbReference>
<evidence type="ECO:0000256" key="6">
    <source>
        <dbReference type="SAM" id="MobiDB-lite"/>
    </source>
</evidence>
<dbReference type="SUPFAM" id="SSF56112">
    <property type="entry name" value="Protein kinase-like (PK-like)"/>
    <property type="match status" value="1"/>
</dbReference>
<keyword evidence="5" id="KW-0067">ATP-binding</keyword>
<evidence type="ECO:0000313" key="9">
    <source>
        <dbReference type="EMBL" id="MBB5128376.1"/>
    </source>
</evidence>
<feature type="transmembrane region" description="Helical" evidence="7">
    <location>
        <begin position="651"/>
        <end position="675"/>
    </location>
</feature>
<feature type="region of interest" description="Disordered" evidence="6">
    <location>
        <begin position="756"/>
        <end position="798"/>
    </location>
</feature>
<feature type="domain" description="Protein kinase" evidence="8">
    <location>
        <begin position="43"/>
        <end position="300"/>
    </location>
</feature>
<keyword evidence="10" id="KW-1185">Reference proteome</keyword>
<accession>A0A7W8BRS6</accession>
<evidence type="ECO:0000256" key="1">
    <source>
        <dbReference type="ARBA" id="ARBA00022527"/>
    </source>
</evidence>
<sequence length="798" mass="88611">MSTTDPTDFVPPEDDGFSRAHQVETRSVTSDVPPELADRFSLLRVLQTAERPSQAVVLRVRDLGSETPDVPLVLKWYHRMHAPGPEIGRALFEAGEVPPESAPHLERLLETGRADGHPYHLYRSHGETHLGDYQREHPGPMTFDQLEPVVAQLHAAVSFLHDEEIVHRDITPDNIMIQAHGDSPEITLIDLGAAVYRPDESTRYFDWRGKPLYLAPEAASRLQTVSPEADWWSVGMVAAQLALGRPLLDEREDKAVMEALATREPDVHRLEHRRVRMLCTGLLTRDPENRWGARQVRDWLDGGSPDTAPRGIAAGPGRTTADPGPEPDPITPFPFVGEQFTLREPLARALDHYHVAADRMLGDDDRRSELVRWLAQFAEGESETERRVLTGLRDALERPATPEVTIRLINWLGPRLEAGCWGMPLTVGGIRDLSRAVRRNDGAAVQLAEHLRSHPGILTALAHRPLGEGLDDVAARWQSLRTGWPHLVRELLAGPDLRRLPRVRHALRQTTAVDTLLLELAREPDRVEARLAHEAARFEGSLPRGTEVPWFSRLLQPVDDDALRRLRLVAAHRLTDLAARDADARYARHLQDEAERQLREDQDGAIAVLQRLDLPAALGWALLGATLVTFPYSFLIGLADVFSWASQDQVVVAWLWSLGLTPAVFAAELFTANWIRPPAYHPRHSLAGLVIERAERPASLVLSRRSRLFLGALLLLAVGALVVGTVMYVPWLWPAVSTGAVVVWSVQRCLAWSRNGRGRRDRPAAPGSRTVPPQRGTPVAPAPSTGDASGHRMTGAGR</sequence>
<dbReference type="PROSITE" id="PS00109">
    <property type="entry name" value="PROTEIN_KINASE_TYR"/>
    <property type="match status" value="1"/>
</dbReference>
<keyword evidence="2" id="KW-0808">Transferase</keyword>
<reference evidence="9 10" key="1">
    <citation type="submission" date="2020-08" db="EMBL/GenBank/DDBJ databases">
        <title>Genomic Encyclopedia of Type Strains, Phase III (KMG-III): the genomes of soil and plant-associated and newly described type strains.</title>
        <authorList>
            <person name="Whitman W."/>
        </authorList>
    </citation>
    <scope>NUCLEOTIDE SEQUENCE [LARGE SCALE GENOMIC DNA]</scope>
    <source>
        <strain evidence="9 10">CECT 3226</strain>
    </source>
</reference>
<feature type="region of interest" description="Disordered" evidence="6">
    <location>
        <begin position="298"/>
        <end position="326"/>
    </location>
</feature>
<feature type="transmembrane region" description="Helical" evidence="7">
    <location>
        <begin position="708"/>
        <end position="729"/>
    </location>
</feature>
<gene>
    <name evidence="9" type="ORF">FHS32_005151</name>
</gene>
<name>A0A7W8BRS6_9ACTN</name>
<proteinExistence type="predicted"/>
<keyword evidence="7" id="KW-0812">Transmembrane</keyword>
<evidence type="ECO:0000259" key="8">
    <source>
        <dbReference type="PROSITE" id="PS50011"/>
    </source>
</evidence>
<keyword evidence="1" id="KW-0723">Serine/threonine-protein kinase</keyword>
<dbReference type="InterPro" id="IPR011009">
    <property type="entry name" value="Kinase-like_dom_sf"/>
</dbReference>
<dbReference type="GO" id="GO:0005524">
    <property type="term" value="F:ATP binding"/>
    <property type="evidence" value="ECO:0007669"/>
    <property type="project" value="UniProtKB-KW"/>
</dbReference>
<feature type="transmembrane region" description="Helical" evidence="7">
    <location>
        <begin position="617"/>
        <end position="639"/>
    </location>
</feature>
<keyword evidence="3" id="KW-0547">Nucleotide-binding</keyword>
<dbReference type="AlphaFoldDB" id="A0A7W8BRS6"/>
<dbReference type="Gene3D" id="1.10.510.10">
    <property type="entry name" value="Transferase(Phosphotransferase) domain 1"/>
    <property type="match status" value="1"/>
</dbReference>
<evidence type="ECO:0000256" key="7">
    <source>
        <dbReference type="SAM" id="Phobius"/>
    </source>
</evidence>
<evidence type="ECO:0000256" key="3">
    <source>
        <dbReference type="ARBA" id="ARBA00022741"/>
    </source>
</evidence>
<evidence type="ECO:0000256" key="4">
    <source>
        <dbReference type="ARBA" id="ARBA00022777"/>
    </source>
</evidence>
<evidence type="ECO:0000256" key="5">
    <source>
        <dbReference type="ARBA" id="ARBA00022840"/>
    </source>
</evidence>
<organism evidence="9 10">
    <name type="scientific">Streptomyces griseoloalbus</name>
    <dbReference type="NCBI Taxonomy" id="67303"/>
    <lineage>
        <taxon>Bacteria</taxon>
        <taxon>Bacillati</taxon>
        <taxon>Actinomycetota</taxon>
        <taxon>Actinomycetes</taxon>
        <taxon>Kitasatosporales</taxon>
        <taxon>Streptomycetaceae</taxon>
        <taxon>Streptomyces</taxon>
    </lineage>
</organism>
<dbReference type="InterPro" id="IPR000719">
    <property type="entry name" value="Prot_kinase_dom"/>
</dbReference>
<dbReference type="SMART" id="SM00220">
    <property type="entry name" value="S_TKc"/>
    <property type="match status" value="1"/>
</dbReference>
<dbReference type="InterPro" id="IPR008266">
    <property type="entry name" value="Tyr_kinase_AS"/>
</dbReference>
<protein>
    <recommendedName>
        <fullName evidence="8">Protein kinase domain-containing protein</fullName>
    </recommendedName>
</protein>
<dbReference type="Pfam" id="PF00069">
    <property type="entry name" value="Pkinase"/>
    <property type="match status" value="1"/>
</dbReference>
<evidence type="ECO:0000256" key="2">
    <source>
        <dbReference type="ARBA" id="ARBA00022679"/>
    </source>
</evidence>
<comment type="caution">
    <text evidence="9">The sequence shown here is derived from an EMBL/GenBank/DDBJ whole genome shotgun (WGS) entry which is preliminary data.</text>
</comment>
<keyword evidence="4" id="KW-0418">Kinase</keyword>
<keyword evidence="7" id="KW-1133">Transmembrane helix</keyword>
<evidence type="ECO:0000313" key="10">
    <source>
        <dbReference type="Proteomes" id="UP000568022"/>
    </source>
</evidence>
<dbReference type="PANTHER" id="PTHR24351">
    <property type="entry name" value="RIBOSOMAL PROTEIN S6 KINASE"/>
    <property type="match status" value="1"/>
</dbReference>
<dbReference type="PROSITE" id="PS50011">
    <property type="entry name" value="PROTEIN_KINASE_DOM"/>
    <property type="match status" value="1"/>
</dbReference>
<keyword evidence="7" id="KW-0472">Membrane</keyword>